<accession>A0ABV0CGS2</accession>
<comment type="caution">
    <text evidence="2">The sequence shown here is derived from an EMBL/GenBank/DDBJ whole genome shotgun (WGS) entry which is preliminary data.</text>
</comment>
<proteinExistence type="predicted"/>
<organism evidence="2 3">
    <name type="scientific">Chromobacterium indicum</name>
    <dbReference type="NCBI Taxonomy" id="3110228"/>
    <lineage>
        <taxon>Bacteria</taxon>
        <taxon>Pseudomonadati</taxon>
        <taxon>Pseudomonadota</taxon>
        <taxon>Betaproteobacteria</taxon>
        <taxon>Neisseriales</taxon>
        <taxon>Chromobacteriaceae</taxon>
        <taxon>Chromobacterium</taxon>
    </lineage>
</organism>
<feature type="region of interest" description="Disordered" evidence="1">
    <location>
        <begin position="58"/>
        <end position="81"/>
    </location>
</feature>
<gene>
    <name evidence="2" type="ORF">VA599_00465</name>
</gene>
<protein>
    <submittedName>
        <fullName evidence="2">Uncharacterized protein</fullName>
    </submittedName>
</protein>
<sequence>MAHSTDLADIPAHIALAYPDLPRERSPLSSANHLMLSSMEIAELAGFHLNELHAAHTARQSRWPASAIGPDLKPREHPDAP</sequence>
<evidence type="ECO:0000313" key="2">
    <source>
        <dbReference type="EMBL" id="MEN7429194.1"/>
    </source>
</evidence>
<feature type="compositionally biased region" description="Basic and acidic residues" evidence="1">
    <location>
        <begin position="72"/>
        <end position="81"/>
    </location>
</feature>
<evidence type="ECO:0000256" key="1">
    <source>
        <dbReference type="SAM" id="MobiDB-lite"/>
    </source>
</evidence>
<name>A0ABV0CGS2_9NEIS</name>
<reference evidence="2 3" key="1">
    <citation type="submission" date="2023-12" db="EMBL/GenBank/DDBJ databases">
        <title>Chromobacterium sp. strain TRC.1.1.SA producing antimicrobial pigment.</title>
        <authorList>
            <person name="Verma N."/>
            <person name="Choksket S."/>
            <person name="Pinnaka A.K."/>
            <person name="Korpole S."/>
        </authorList>
    </citation>
    <scope>NUCLEOTIDE SEQUENCE [LARGE SCALE GENOMIC DNA]</scope>
    <source>
        <strain evidence="2 3">TRC1.1.SA</strain>
    </source>
</reference>
<dbReference type="EMBL" id="JAYFSJ010000001">
    <property type="protein sequence ID" value="MEN7429194.1"/>
    <property type="molecule type" value="Genomic_DNA"/>
</dbReference>
<evidence type="ECO:0000313" key="3">
    <source>
        <dbReference type="Proteomes" id="UP001405405"/>
    </source>
</evidence>
<dbReference type="Proteomes" id="UP001405405">
    <property type="component" value="Unassembled WGS sequence"/>
</dbReference>
<dbReference type="RefSeq" id="WP_346787305.1">
    <property type="nucleotide sequence ID" value="NZ_JAYFSJ010000001.1"/>
</dbReference>
<keyword evidence="3" id="KW-1185">Reference proteome</keyword>